<evidence type="ECO:0000256" key="2">
    <source>
        <dbReference type="ARBA" id="ARBA00023125"/>
    </source>
</evidence>
<dbReference type="SUPFAM" id="SSF46689">
    <property type="entry name" value="Homeodomain-like"/>
    <property type="match status" value="2"/>
</dbReference>
<dbReference type="SMART" id="SM00342">
    <property type="entry name" value="HTH_ARAC"/>
    <property type="match status" value="1"/>
</dbReference>
<dbReference type="AlphaFoldDB" id="A0A9D2TF49"/>
<dbReference type="PROSITE" id="PS00041">
    <property type="entry name" value="HTH_ARAC_FAMILY_1"/>
    <property type="match status" value="1"/>
</dbReference>
<name>A0A9D2TF49_9FIRM</name>
<dbReference type="InterPro" id="IPR003313">
    <property type="entry name" value="AraC-bd"/>
</dbReference>
<dbReference type="InterPro" id="IPR020449">
    <property type="entry name" value="Tscrpt_reg_AraC-type_HTH"/>
</dbReference>
<dbReference type="Proteomes" id="UP000823863">
    <property type="component" value="Unassembled WGS sequence"/>
</dbReference>
<keyword evidence="1" id="KW-0805">Transcription regulation</keyword>
<dbReference type="InterPro" id="IPR018062">
    <property type="entry name" value="HTH_AraC-typ_CS"/>
</dbReference>
<comment type="caution">
    <text evidence="5">The sequence shown here is derived from an EMBL/GenBank/DDBJ whole genome shotgun (WGS) entry which is preliminary data.</text>
</comment>
<dbReference type="Pfam" id="PF12833">
    <property type="entry name" value="HTH_18"/>
    <property type="match status" value="1"/>
</dbReference>
<dbReference type="PANTHER" id="PTHR43280">
    <property type="entry name" value="ARAC-FAMILY TRANSCRIPTIONAL REGULATOR"/>
    <property type="match status" value="1"/>
</dbReference>
<dbReference type="Pfam" id="PF02311">
    <property type="entry name" value="AraC_binding"/>
    <property type="match status" value="1"/>
</dbReference>
<dbReference type="PRINTS" id="PR00032">
    <property type="entry name" value="HTHARAC"/>
</dbReference>
<organism evidence="5 6">
    <name type="scientific">Candidatus Enterocloster excrementigallinarum</name>
    <dbReference type="NCBI Taxonomy" id="2838558"/>
    <lineage>
        <taxon>Bacteria</taxon>
        <taxon>Bacillati</taxon>
        <taxon>Bacillota</taxon>
        <taxon>Clostridia</taxon>
        <taxon>Lachnospirales</taxon>
        <taxon>Lachnospiraceae</taxon>
        <taxon>Enterocloster</taxon>
    </lineage>
</organism>
<feature type="domain" description="HTH araC/xylS-type" evidence="4">
    <location>
        <begin position="194"/>
        <end position="292"/>
    </location>
</feature>
<dbReference type="SUPFAM" id="SSF51215">
    <property type="entry name" value="Regulatory protein AraC"/>
    <property type="match status" value="1"/>
</dbReference>
<reference evidence="5" key="2">
    <citation type="submission" date="2021-04" db="EMBL/GenBank/DDBJ databases">
        <authorList>
            <person name="Gilroy R."/>
        </authorList>
    </citation>
    <scope>NUCLEOTIDE SEQUENCE</scope>
    <source>
        <strain evidence="5">CHK198-12963</strain>
    </source>
</reference>
<dbReference type="Gene3D" id="1.10.10.60">
    <property type="entry name" value="Homeodomain-like"/>
    <property type="match status" value="2"/>
</dbReference>
<proteinExistence type="predicted"/>
<keyword evidence="2" id="KW-0238">DNA-binding</keyword>
<gene>
    <name evidence="5" type="ORF">H9931_07225</name>
</gene>
<dbReference type="InterPro" id="IPR009057">
    <property type="entry name" value="Homeodomain-like_sf"/>
</dbReference>
<dbReference type="EMBL" id="DWWB01000037">
    <property type="protein sequence ID" value="HJC66493.1"/>
    <property type="molecule type" value="Genomic_DNA"/>
</dbReference>
<evidence type="ECO:0000313" key="5">
    <source>
        <dbReference type="EMBL" id="HJC66493.1"/>
    </source>
</evidence>
<dbReference type="PROSITE" id="PS01124">
    <property type="entry name" value="HTH_ARAC_FAMILY_2"/>
    <property type="match status" value="1"/>
</dbReference>
<evidence type="ECO:0000256" key="1">
    <source>
        <dbReference type="ARBA" id="ARBA00023015"/>
    </source>
</evidence>
<protein>
    <submittedName>
        <fullName evidence="5">AraC family transcriptional regulator</fullName>
    </submittedName>
</protein>
<keyword evidence="3" id="KW-0804">Transcription</keyword>
<sequence>MRIPEYESVRGFHEIKEHGEREFPFNIYPCCIPQDFPQVRVHWHQEMEIIAVKKGELLVTVDKETSRIRQGEAAVVFPGQLHGIFQSGNERAEYENIIFRLELLMGRGEDLCGIRFLLPMERDRGHGAVHMRKGVQGYEDFMEGVRLLDELCLGKRYGYELGVKGALFYMMSALLETWKPGERKGGRDTRERMRGLLDFIEEHYGEKITVQEAAERCYYSRSHFMKYFRQYMGVSFVEYLNSYRLFQAAGLLRTTDQPVTRIAQSCGFDNLSYFNRLFRRMYQMTPVQYRTKGEDG</sequence>
<dbReference type="GO" id="GO:0043565">
    <property type="term" value="F:sequence-specific DNA binding"/>
    <property type="evidence" value="ECO:0007669"/>
    <property type="project" value="InterPro"/>
</dbReference>
<dbReference type="PANTHER" id="PTHR43280:SF2">
    <property type="entry name" value="HTH-TYPE TRANSCRIPTIONAL REGULATOR EXSA"/>
    <property type="match status" value="1"/>
</dbReference>
<dbReference type="InterPro" id="IPR018060">
    <property type="entry name" value="HTH_AraC"/>
</dbReference>
<evidence type="ECO:0000256" key="3">
    <source>
        <dbReference type="ARBA" id="ARBA00023163"/>
    </source>
</evidence>
<dbReference type="GO" id="GO:0003700">
    <property type="term" value="F:DNA-binding transcription factor activity"/>
    <property type="evidence" value="ECO:0007669"/>
    <property type="project" value="InterPro"/>
</dbReference>
<reference evidence="5" key="1">
    <citation type="journal article" date="2021" name="PeerJ">
        <title>Extensive microbial diversity within the chicken gut microbiome revealed by metagenomics and culture.</title>
        <authorList>
            <person name="Gilroy R."/>
            <person name="Ravi A."/>
            <person name="Getino M."/>
            <person name="Pursley I."/>
            <person name="Horton D.L."/>
            <person name="Alikhan N.F."/>
            <person name="Baker D."/>
            <person name="Gharbi K."/>
            <person name="Hall N."/>
            <person name="Watson M."/>
            <person name="Adriaenssens E.M."/>
            <person name="Foster-Nyarko E."/>
            <person name="Jarju S."/>
            <person name="Secka A."/>
            <person name="Antonio M."/>
            <person name="Oren A."/>
            <person name="Chaudhuri R.R."/>
            <person name="La Ragione R."/>
            <person name="Hildebrand F."/>
            <person name="Pallen M.J."/>
        </authorList>
    </citation>
    <scope>NUCLEOTIDE SEQUENCE</scope>
    <source>
        <strain evidence="5">CHK198-12963</strain>
    </source>
</reference>
<evidence type="ECO:0000259" key="4">
    <source>
        <dbReference type="PROSITE" id="PS01124"/>
    </source>
</evidence>
<dbReference type="Gene3D" id="2.60.120.10">
    <property type="entry name" value="Jelly Rolls"/>
    <property type="match status" value="1"/>
</dbReference>
<dbReference type="InterPro" id="IPR014710">
    <property type="entry name" value="RmlC-like_jellyroll"/>
</dbReference>
<dbReference type="InterPro" id="IPR037923">
    <property type="entry name" value="HTH-like"/>
</dbReference>
<evidence type="ECO:0000313" key="6">
    <source>
        <dbReference type="Proteomes" id="UP000823863"/>
    </source>
</evidence>
<accession>A0A9D2TF49</accession>